<dbReference type="SUPFAM" id="SSF81383">
    <property type="entry name" value="F-box domain"/>
    <property type="match status" value="1"/>
</dbReference>
<feature type="domain" description="DUF7892" evidence="2">
    <location>
        <begin position="892"/>
        <end position="1049"/>
    </location>
</feature>
<keyword evidence="4" id="KW-1185">Reference proteome</keyword>
<feature type="compositionally biased region" description="Polar residues" evidence="1">
    <location>
        <begin position="1100"/>
        <end position="1112"/>
    </location>
</feature>
<dbReference type="Proteomes" id="UP000241818">
    <property type="component" value="Unassembled WGS sequence"/>
</dbReference>
<dbReference type="CDD" id="cd09917">
    <property type="entry name" value="F-box_SF"/>
    <property type="match status" value="1"/>
</dbReference>
<feature type="region of interest" description="Disordered" evidence="1">
    <location>
        <begin position="1096"/>
        <end position="1174"/>
    </location>
</feature>
<feature type="region of interest" description="Disordered" evidence="1">
    <location>
        <begin position="1566"/>
        <end position="1631"/>
    </location>
</feature>
<dbReference type="Pfam" id="PF25422">
    <property type="entry name" value="DUF7892"/>
    <property type="match status" value="1"/>
</dbReference>
<evidence type="ECO:0000256" key="1">
    <source>
        <dbReference type="SAM" id="MobiDB-lite"/>
    </source>
</evidence>
<reference evidence="3 4" key="1">
    <citation type="journal article" date="2018" name="New Phytol.">
        <title>Comparative genomics and transcriptomics depict ericoid mycorrhizal fungi as versatile saprotrophs and plant mutualists.</title>
        <authorList>
            <person name="Martino E."/>
            <person name="Morin E."/>
            <person name="Grelet G.A."/>
            <person name="Kuo A."/>
            <person name="Kohler A."/>
            <person name="Daghino S."/>
            <person name="Barry K.W."/>
            <person name="Cichocki N."/>
            <person name="Clum A."/>
            <person name="Dockter R.B."/>
            <person name="Hainaut M."/>
            <person name="Kuo R.C."/>
            <person name="LaButti K."/>
            <person name="Lindahl B.D."/>
            <person name="Lindquist E.A."/>
            <person name="Lipzen A."/>
            <person name="Khouja H.R."/>
            <person name="Magnuson J."/>
            <person name="Murat C."/>
            <person name="Ohm R.A."/>
            <person name="Singer S.W."/>
            <person name="Spatafora J.W."/>
            <person name="Wang M."/>
            <person name="Veneault-Fourrey C."/>
            <person name="Henrissat B."/>
            <person name="Grigoriev I.V."/>
            <person name="Martin F.M."/>
            <person name="Perotto S."/>
        </authorList>
    </citation>
    <scope>NUCLEOTIDE SEQUENCE [LARGE SCALE GENOMIC DNA]</scope>
    <source>
        <strain evidence="3 4">ATCC 22711</strain>
    </source>
</reference>
<feature type="compositionally biased region" description="Basic and acidic residues" evidence="1">
    <location>
        <begin position="1118"/>
        <end position="1127"/>
    </location>
</feature>
<organism evidence="3 4">
    <name type="scientific">Amorphotheca resinae ATCC 22711</name>
    <dbReference type="NCBI Taxonomy" id="857342"/>
    <lineage>
        <taxon>Eukaryota</taxon>
        <taxon>Fungi</taxon>
        <taxon>Dikarya</taxon>
        <taxon>Ascomycota</taxon>
        <taxon>Pezizomycotina</taxon>
        <taxon>Leotiomycetes</taxon>
        <taxon>Helotiales</taxon>
        <taxon>Amorphothecaceae</taxon>
        <taxon>Amorphotheca</taxon>
    </lineage>
</organism>
<feature type="region of interest" description="Disordered" evidence="1">
    <location>
        <begin position="1275"/>
        <end position="1313"/>
    </location>
</feature>
<feature type="region of interest" description="Disordered" evidence="1">
    <location>
        <begin position="1493"/>
        <end position="1519"/>
    </location>
</feature>
<feature type="compositionally biased region" description="Basic and acidic residues" evidence="1">
    <location>
        <begin position="1338"/>
        <end position="1356"/>
    </location>
</feature>
<gene>
    <name evidence="3" type="ORF">M430DRAFT_146773</name>
</gene>
<feature type="compositionally biased region" description="Low complexity" evidence="1">
    <location>
        <begin position="367"/>
        <end position="378"/>
    </location>
</feature>
<dbReference type="EMBL" id="KZ679017">
    <property type="protein sequence ID" value="PSS09140.1"/>
    <property type="molecule type" value="Genomic_DNA"/>
</dbReference>
<dbReference type="OrthoDB" id="2322499at2759"/>
<evidence type="ECO:0000313" key="3">
    <source>
        <dbReference type="EMBL" id="PSS09140.1"/>
    </source>
</evidence>
<feature type="region of interest" description="Disordered" evidence="1">
    <location>
        <begin position="357"/>
        <end position="384"/>
    </location>
</feature>
<dbReference type="InterPro" id="IPR057214">
    <property type="entry name" value="DUF7892"/>
</dbReference>
<feature type="region of interest" description="Disordered" evidence="1">
    <location>
        <begin position="1"/>
        <end position="102"/>
    </location>
</feature>
<dbReference type="GeneID" id="36571109"/>
<feature type="compositionally biased region" description="Basic and acidic residues" evidence="1">
    <location>
        <begin position="81"/>
        <end position="90"/>
    </location>
</feature>
<accession>A0A2T3ARZ2</accession>
<feature type="region of interest" description="Disordered" evidence="1">
    <location>
        <begin position="747"/>
        <end position="805"/>
    </location>
</feature>
<evidence type="ECO:0000259" key="2">
    <source>
        <dbReference type="Pfam" id="PF25422"/>
    </source>
</evidence>
<sequence length="1631" mass="183800">MNTSALNHDDDSASDVSMSAETDDEEDGAPHTSAIQVNPDIQVLDQPASSGAIEPVPVGDGSNKRKYPASLEDSPNGLPAEVRKRLKPDEPLQNYRSPEGKLPRDKSLLPAEIWHHIFTFIPPRSLGLLLSVNRSFHAYLDPSSSDRSITPLPRSVAQILKPDAIWRASRRLFRPGIPAPLNGKSELDMWKLACSSSCQFCGRKKQPNGTVPMDQWHPGPGENGIAPVWAFGIRTCGSCLQQRSSKEIDLLLSSTVPSPLMAALPFVFLTNELHVLPLTTLQNGQPPPSIQITKNFFQPQIEAITREFSEVKSMGSAAAEEWIKGLDDRGKERRNDSARWERWEASGGVGRMRIAEPQEASKPTIQPSNSTPTATTPNFAKGPAVTNGRVPVFQDQNPNQMPMKVLPQVPQLTLPPHAISTSLPRFDSPSQAGFAAYTPRSAHPAPKHERTKEEVAELKAARRAEIERRCMLLDPPLTANVLAHMPSFQAAIQIIQPLDDSAWQVLEPRLISQRHDAEQREKERLAQTRVVQERFDDVQPRSDSRDLLDREWEDIQAPLRTRIGGYADETIRDAWAGGDKVTKDNCPAFAAEVLMYVRKRFYAEVAKDEAAIRATGREPETDPPNGPFTRKLTLENMKWVFDTKIKPHTEQYRKELFLCSECENNFKFYGFEGVIQHYAAKHTNELSVGSIVVHWKSEWPEYPPFNPEPLSSKPSYYAAPPSASIPYPVNAPQQSYGYGAYQPAPVSAPMPGPNPHGYQEGPAPYYGHPQFGDQYSGHQNGAYAPPQPYPEASQSYQAPQYSVPPVGNNLGYNEPPQDYSQQGFGGQYPATSDGYYNSSHAGPLYPASAPEAVAQQPSYAQGSQYGYPYAQPPVQAPALPANHFTPSPQRTEAYKAQLQEVAKSAREVWDSINNIKDIPGSVKVYTIIYHVLKRSRAKFSEDPPLSMIVDGLSSNKDMRKVRNINGLLCKACSLGMAGSSSAPQKKHFSFPQLVNHFYSVHEQGVSQSDPGHVPDWTKDMVDLPDLSRLASVLNRPGTNEQKLKLIGEALPEIFSAPQQSTNGNHMGQSQSYTDNVEREPYALAPSRDNHEQYYSAVDSGRQSESGNQTYDNGQYDPRNPRDSRELQTSENHQPRYRVLRRAEDYYPTSYENQPERSYIEPRAVSPPSQKRPIDGYSRGIVREEAPSYLDQQIRYRDEGDVEYRVRREAATPSYGPSEADHRLANPRPYRSNRHDVPTSTIPEHPPQDTRYVPAEDAVAQQNRIYEVVAQITQQAKQARERKPIKEEPLDGGSEDGELQARSGSKPTDLARVPPFNEASNAAERFLNECQPGEASQEVSKKTGDLEGHPVRNDNGRVDDMQRAYQPLAETHRRTRDGYEDDDRVPASRGRTVMDDDAHNAYIIRERAPQLRHSSGYAYGDRYVSSVPEPGIVRDRSPELVDRRFKLNNVVYREERQNSMRRTPSRYARYESVRLENDRARSRSPVYVKMAPQPGQYRERSPVAHPSHQEPLYGSRMSLPPAENVTYDRAPRQEYYRVYADEPRPRQPQYIETYEYVQVSDPQGDYMIRRPVRREREPEPVYTTYEDEQYTRAPVYESRPPVSRSDPAYYEEYDPRHPAPPPTAAPIRQRYQ</sequence>
<dbReference type="RefSeq" id="XP_024717438.1">
    <property type="nucleotide sequence ID" value="XM_024863028.1"/>
</dbReference>
<name>A0A2T3ARZ2_AMORE</name>
<feature type="compositionally biased region" description="Basic and acidic residues" evidence="1">
    <location>
        <begin position="1277"/>
        <end position="1288"/>
    </location>
</feature>
<proteinExistence type="predicted"/>
<protein>
    <recommendedName>
        <fullName evidence="2">DUF7892 domain-containing protein</fullName>
    </recommendedName>
</protein>
<evidence type="ECO:0000313" key="4">
    <source>
        <dbReference type="Proteomes" id="UP000241818"/>
    </source>
</evidence>
<dbReference type="InParanoid" id="A0A2T3ARZ2"/>
<dbReference type="STRING" id="857342.A0A2T3ARZ2"/>
<feature type="region of interest" description="Disordered" evidence="1">
    <location>
        <begin position="1329"/>
        <end position="1356"/>
    </location>
</feature>
<dbReference type="InterPro" id="IPR036047">
    <property type="entry name" value="F-box-like_dom_sf"/>
</dbReference>
<feature type="region of interest" description="Disordered" evidence="1">
    <location>
        <begin position="1208"/>
        <end position="1250"/>
    </location>
</feature>